<dbReference type="Proteomes" id="UP001196413">
    <property type="component" value="Unassembled WGS sequence"/>
</dbReference>
<dbReference type="AlphaFoldDB" id="A0AAD5MDJ7"/>
<organism evidence="2 3">
    <name type="scientific">Parelaphostrongylus tenuis</name>
    <name type="common">Meningeal worm</name>
    <dbReference type="NCBI Taxonomy" id="148309"/>
    <lineage>
        <taxon>Eukaryota</taxon>
        <taxon>Metazoa</taxon>
        <taxon>Ecdysozoa</taxon>
        <taxon>Nematoda</taxon>
        <taxon>Chromadorea</taxon>
        <taxon>Rhabditida</taxon>
        <taxon>Rhabditina</taxon>
        <taxon>Rhabditomorpha</taxon>
        <taxon>Strongyloidea</taxon>
        <taxon>Metastrongylidae</taxon>
        <taxon>Parelaphostrongylus</taxon>
    </lineage>
</organism>
<reference evidence="2" key="1">
    <citation type="submission" date="2021-06" db="EMBL/GenBank/DDBJ databases">
        <title>Parelaphostrongylus tenuis whole genome reference sequence.</title>
        <authorList>
            <person name="Garwood T.J."/>
            <person name="Larsen P.A."/>
            <person name="Fountain-Jones N.M."/>
            <person name="Garbe J.R."/>
            <person name="Macchietto M.G."/>
            <person name="Kania S.A."/>
            <person name="Gerhold R.W."/>
            <person name="Richards J.E."/>
            <person name="Wolf T.M."/>
        </authorList>
    </citation>
    <scope>NUCLEOTIDE SEQUENCE</scope>
    <source>
        <strain evidence="2">MNPRO001-30</strain>
        <tissue evidence="2">Meninges</tissue>
    </source>
</reference>
<evidence type="ECO:0000256" key="1">
    <source>
        <dbReference type="SAM" id="MobiDB-lite"/>
    </source>
</evidence>
<evidence type="ECO:0000313" key="3">
    <source>
        <dbReference type="Proteomes" id="UP001196413"/>
    </source>
</evidence>
<feature type="region of interest" description="Disordered" evidence="1">
    <location>
        <begin position="1"/>
        <end position="23"/>
    </location>
</feature>
<accession>A0AAD5MDJ7</accession>
<evidence type="ECO:0000313" key="2">
    <source>
        <dbReference type="EMBL" id="KAJ1345781.1"/>
    </source>
</evidence>
<name>A0AAD5MDJ7_PARTN</name>
<protein>
    <submittedName>
        <fullName evidence="2">Uncharacterized protein</fullName>
    </submittedName>
</protein>
<keyword evidence="3" id="KW-1185">Reference proteome</keyword>
<proteinExistence type="predicted"/>
<dbReference type="EMBL" id="JAHQIW010000067">
    <property type="protein sequence ID" value="KAJ1345781.1"/>
    <property type="molecule type" value="Genomic_DNA"/>
</dbReference>
<sequence length="151" mass="16828">MADENSLSTAVEERLHEASNSSGMMEISLSTAVGERHPVVSNSSGMMEISLSTVVEERHPVVSNSFITIAVPSALAVQRSRERLRRRIQRHNTPQSPSRRSCAYKFGAPDGIHRREIVEIFEPRDPLPQDAVPYGTTYTLYSPVHLSNNKI</sequence>
<gene>
    <name evidence="2" type="ORF">KIN20_000391</name>
</gene>
<comment type="caution">
    <text evidence="2">The sequence shown here is derived from an EMBL/GenBank/DDBJ whole genome shotgun (WGS) entry which is preliminary data.</text>
</comment>